<accession>A0A914RHK8</accession>
<protein>
    <submittedName>
        <fullName evidence="2">Uncharacterized protein</fullName>
    </submittedName>
</protein>
<reference evidence="2" key="1">
    <citation type="submission" date="2022-11" db="UniProtKB">
        <authorList>
            <consortium name="WormBaseParasite"/>
        </authorList>
    </citation>
    <scope>IDENTIFICATION</scope>
</reference>
<dbReference type="WBParaSite" id="PEQ_0000602101-mRNA-1">
    <property type="protein sequence ID" value="PEQ_0000602101-mRNA-1"/>
    <property type="gene ID" value="PEQ_0000602101"/>
</dbReference>
<sequence length="37" mass="4339">MSVGGAKGKLKEKIDLWWFTDNEFLFDTVAAERMLYK</sequence>
<proteinExistence type="predicted"/>
<evidence type="ECO:0000313" key="2">
    <source>
        <dbReference type="WBParaSite" id="PEQ_0000602101-mRNA-1"/>
    </source>
</evidence>
<keyword evidence="1" id="KW-1185">Reference proteome</keyword>
<dbReference type="Proteomes" id="UP000887564">
    <property type="component" value="Unplaced"/>
</dbReference>
<organism evidence="1 2">
    <name type="scientific">Parascaris equorum</name>
    <name type="common">Equine roundworm</name>
    <dbReference type="NCBI Taxonomy" id="6256"/>
    <lineage>
        <taxon>Eukaryota</taxon>
        <taxon>Metazoa</taxon>
        <taxon>Ecdysozoa</taxon>
        <taxon>Nematoda</taxon>
        <taxon>Chromadorea</taxon>
        <taxon>Rhabditida</taxon>
        <taxon>Spirurina</taxon>
        <taxon>Ascaridomorpha</taxon>
        <taxon>Ascaridoidea</taxon>
        <taxon>Ascarididae</taxon>
        <taxon>Parascaris</taxon>
    </lineage>
</organism>
<name>A0A914RHK8_PAREQ</name>
<dbReference type="AlphaFoldDB" id="A0A914RHK8"/>
<evidence type="ECO:0000313" key="1">
    <source>
        <dbReference type="Proteomes" id="UP000887564"/>
    </source>
</evidence>